<keyword evidence="1" id="KW-0472">Membrane</keyword>
<accession>A0A537K4F8</accession>
<dbReference type="AlphaFoldDB" id="A0A537K4F8"/>
<evidence type="ECO:0000313" key="3">
    <source>
        <dbReference type="Proteomes" id="UP000318509"/>
    </source>
</evidence>
<evidence type="ECO:0000256" key="1">
    <source>
        <dbReference type="SAM" id="Phobius"/>
    </source>
</evidence>
<dbReference type="EMBL" id="VBAK01000108">
    <property type="protein sequence ID" value="TMI90655.1"/>
    <property type="molecule type" value="Genomic_DNA"/>
</dbReference>
<evidence type="ECO:0008006" key="4">
    <source>
        <dbReference type="Google" id="ProtNLM"/>
    </source>
</evidence>
<gene>
    <name evidence="2" type="ORF">E6H00_06375</name>
</gene>
<reference evidence="2 3" key="1">
    <citation type="journal article" date="2019" name="Nat. Microbiol.">
        <title>Mediterranean grassland soil C-N compound turnover is dependent on rainfall and depth, and is mediated by genomically divergent microorganisms.</title>
        <authorList>
            <person name="Diamond S."/>
            <person name="Andeer P.F."/>
            <person name="Li Z."/>
            <person name="Crits-Christoph A."/>
            <person name="Burstein D."/>
            <person name="Anantharaman K."/>
            <person name="Lane K.R."/>
            <person name="Thomas B.C."/>
            <person name="Pan C."/>
            <person name="Northen T.R."/>
            <person name="Banfield J.F."/>
        </authorList>
    </citation>
    <scope>NUCLEOTIDE SEQUENCE [LARGE SCALE GENOMIC DNA]</scope>
    <source>
        <strain evidence="2">NP_3</strain>
    </source>
</reference>
<evidence type="ECO:0000313" key="2">
    <source>
        <dbReference type="EMBL" id="TMI90655.1"/>
    </source>
</evidence>
<sequence>MRRARAWRSGHALLVLCGLALLYRPAVFFPPPPLAHARAASSSGADRRLDVRLGFGGIVKIGVPLPLEVVLPPLPASGPAEMVVDAPALGPQAGQVVTTTAVPFESVADTVRVVEAPVVISDPRRPLKVRVTVRGQQVLGTSAAVSPEHVGGRLVVAVSDDPTGLAALHRLPGRVAVAYVTAEALPRRWQEYAAVDLLVIRDLDPAALDAAQQQALLRWVRLGGRLLVVARSAAAAQSAETAGSPGGRGPALPAALDPLLPADVGPVRALPSAAGLAGHYGGTMPSGPLTVATLRPRAGAGHVDLSGVPVIASAGPGPGVGQVIIWGFDPWRPPLAEWSGRLRLWEEALGSEPAPRVDAEGLAARLAAGTPLDPAVHAQVLGAILLYVALLLGLRRWKPTVAGAAAALLIVLAALGAFPVLAGMVRDRSATLAQVTIIEPGGGAGSARATTVAAVAVPYGGRYRVTAAPAEMLAEPLTPASDLRVVLGRAGSELTGVLRSGDPPRPFLAVGAIPLSASAVLSRDGRSLAVDLGPLRASRVELRWRDRLYPLADLPAGRTLRDLRPDGWIAAASDGRPSSDWSARVRDVIFEGAGADAILKGATPVLAGELDGIAPVFTLGGAGAPGQRLTVLLVPLERR</sequence>
<feature type="transmembrane region" description="Helical" evidence="1">
    <location>
        <begin position="375"/>
        <end position="394"/>
    </location>
</feature>
<protein>
    <recommendedName>
        <fullName evidence="4">DUF4350 domain-containing protein</fullName>
    </recommendedName>
</protein>
<proteinExistence type="predicted"/>
<organism evidence="2 3">
    <name type="scientific">Candidatus Segetimicrobium genomatis</name>
    <dbReference type="NCBI Taxonomy" id="2569760"/>
    <lineage>
        <taxon>Bacteria</taxon>
        <taxon>Bacillati</taxon>
        <taxon>Candidatus Sysuimicrobiota</taxon>
        <taxon>Candidatus Sysuimicrobiia</taxon>
        <taxon>Candidatus Sysuimicrobiales</taxon>
        <taxon>Candidatus Segetimicrobiaceae</taxon>
        <taxon>Candidatus Segetimicrobium</taxon>
    </lineage>
</organism>
<dbReference type="Gene3D" id="3.40.50.880">
    <property type="match status" value="1"/>
</dbReference>
<feature type="transmembrane region" description="Helical" evidence="1">
    <location>
        <begin position="401"/>
        <end position="425"/>
    </location>
</feature>
<keyword evidence="1" id="KW-1133">Transmembrane helix</keyword>
<dbReference type="SUPFAM" id="SSF52317">
    <property type="entry name" value="Class I glutamine amidotransferase-like"/>
    <property type="match status" value="1"/>
</dbReference>
<dbReference type="InterPro" id="IPR029062">
    <property type="entry name" value="Class_I_gatase-like"/>
</dbReference>
<name>A0A537K4F8_9BACT</name>
<keyword evidence="1" id="KW-0812">Transmembrane</keyword>
<comment type="caution">
    <text evidence="2">The sequence shown here is derived from an EMBL/GenBank/DDBJ whole genome shotgun (WGS) entry which is preliminary data.</text>
</comment>
<dbReference type="Proteomes" id="UP000318509">
    <property type="component" value="Unassembled WGS sequence"/>
</dbReference>